<accession>A0AAD9JRS9</accession>
<dbReference type="EMBL" id="JAODUP010000191">
    <property type="protein sequence ID" value="KAK2157438.1"/>
    <property type="molecule type" value="Genomic_DNA"/>
</dbReference>
<reference evidence="2" key="1">
    <citation type="journal article" date="2023" name="Mol. Biol. Evol.">
        <title>Third-Generation Sequencing Reveals the Adaptive Role of the Epigenome in Three Deep-Sea Polychaetes.</title>
        <authorList>
            <person name="Perez M."/>
            <person name="Aroh O."/>
            <person name="Sun Y."/>
            <person name="Lan Y."/>
            <person name="Juniper S.K."/>
            <person name="Young C.R."/>
            <person name="Angers B."/>
            <person name="Qian P.Y."/>
        </authorList>
    </citation>
    <scope>NUCLEOTIDE SEQUENCE</scope>
    <source>
        <strain evidence="2">P08H-3</strain>
    </source>
</reference>
<comment type="caution">
    <text evidence="2">The sequence shown here is derived from an EMBL/GenBank/DDBJ whole genome shotgun (WGS) entry which is preliminary data.</text>
</comment>
<feature type="compositionally biased region" description="Low complexity" evidence="1">
    <location>
        <begin position="36"/>
        <end position="51"/>
    </location>
</feature>
<name>A0AAD9JRS9_9ANNE</name>
<feature type="compositionally biased region" description="Polar residues" evidence="1">
    <location>
        <begin position="53"/>
        <end position="67"/>
    </location>
</feature>
<evidence type="ECO:0000256" key="1">
    <source>
        <dbReference type="SAM" id="MobiDB-lite"/>
    </source>
</evidence>
<organism evidence="2 3">
    <name type="scientific">Paralvinella palmiformis</name>
    <dbReference type="NCBI Taxonomy" id="53620"/>
    <lineage>
        <taxon>Eukaryota</taxon>
        <taxon>Metazoa</taxon>
        <taxon>Spiralia</taxon>
        <taxon>Lophotrochozoa</taxon>
        <taxon>Annelida</taxon>
        <taxon>Polychaeta</taxon>
        <taxon>Sedentaria</taxon>
        <taxon>Canalipalpata</taxon>
        <taxon>Terebellida</taxon>
        <taxon>Terebelliformia</taxon>
        <taxon>Alvinellidae</taxon>
        <taxon>Paralvinella</taxon>
    </lineage>
</organism>
<gene>
    <name evidence="2" type="ORF">LSH36_191g01056</name>
</gene>
<dbReference type="AlphaFoldDB" id="A0AAD9JRS9"/>
<keyword evidence="3" id="KW-1185">Reference proteome</keyword>
<proteinExistence type="predicted"/>
<feature type="region of interest" description="Disordered" evidence="1">
    <location>
        <begin position="17"/>
        <end position="67"/>
    </location>
</feature>
<protein>
    <submittedName>
        <fullName evidence="2">Uncharacterized protein</fullName>
    </submittedName>
</protein>
<dbReference type="Proteomes" id="UP001208570">
    <property type="component" value="Unassembled WGS sequence"/>
</dbReference>
<evidence type="ECO:0000313" key="2">
    <source>
        <dbReference type="EMBL" id="KAK2157438.1"/>
    </source>
</evidence>
<evidence type="ECO:0000313" key="3">
    <source>
        <dbReference type="Proteomes" id="UP001208570"/>
    </source>
</evidence>
<sequence length="132" mass="14796">MPLLSPFSAILTKKLKRERRNARRLQDQIDNVGMRQQPLPQSAQAHPQHAAISETSPTSGEDSCIKQTQEDLKKLNAASSFCDVDVAGNGKMRNGVERGIGARTLHRDLDALDAYKVRESQPWDVICWRLSE</sequence>